<keyword evidence="1" id="KW-0732">Signal</keyword>
<reference evidence="2 3" key="1">
    <citation type="submission" date="2024-08" db="EMBL/GenBank/DDBJ databases">
        <title>Gnathostoma spinigerum genome.</title>
        <authorList>
            <person name="Gonzalez-Bertolin B."/>
            <person name="Monzon S."/>
            <person name="Zaballos A."/>
            <person name="Jimenez P."/>
            <person name="Dekumyoy P."/>
            <person name="Varona S."/>
            <person name="Cuesta I."/>
            <person name="Sumanam S."/>
            <person name="Adisakwattana P."/>
            <person name="Gasser R.B."/>
            <person name="Hernandez-Gonzalez A."/>
            <person name="Young N.D."/>
            <person name="Perteguer M.J."/>
        </authorList>
    </citation>
    <scope>NUCLEOTIDE SEQUENCE [LARGE SCALE GENOMIC DNA]</scope>
    <source>
        <strain evidence="2">AL3</strain>
        <tissue evidence="2">Liver</tissue>
    </source>
</reference>
<gene>
    <name evidence="2" type="ORF">AB6A40_009506</name>
</gene>
<organism evidence="2 3">
    <name type="scientific">Gnathostoma spinigerum</name>
    <dbReference type="NCBI Taxonomy" id="75299"/>
    <lineage>
        <taxon>Eukaryota</taxon>
        <taxon>Metazoa</taxon>
        <taxon>Ecdysozoa</taxon>
        <taxon>Nematoda</taxon>
        <taxon>Chromadorea</taxon>
        <taxon>Rhabditida</taxon>
        <taxon>Spirurina</taxon>
        <taxon>Gnathostomatomorpha</taxon>
        <taxon>Gnathostomatoidea</taxon>
        <taxon>Gnathostomatidae</taxon>
        <taxon>Gnathostoma</taxon>
    </lineage>
</organism>
<dbReference type="InterPro" id="IPR050328">
    <property type="entry name" value="Dev_Immune_Receptor"/>
</dbReference>
<dbReference type="AlphaFoldDB" id="A0ABD6EUK7"/>
<dbReference type="InterPro" id="IPR032675">
    <property type="entry name" value="LRR_dom_sf"/>
</dbReference>
<evidence type="ECO:0000256" key="1">
    <source>
        <dbReference type="ARBA" id="ARBA00022729"/>
    </source>
</evidence>
<accession>A0ABD6EUK7</accession>
<keyword evidence="3" id="KW-1185">Reference proteome</keyword>
<evidence type="ECO:0000313" key="3">
    <source>
        <dbReference type="Proteomes" id="UP001608902"/>
    </source>
</evidence>
<protein>
    <submittedName>
        <fullName evidence="2">Uncharacterized protein</fullName>
    </submittedName>
</protein>
<dbReference type="Gene3D" id="3.80.10.10">
    <property type="entry name" value="Ribonuclease Inhibitor"/>
    <property type="match status" value="1"/>
</dbReference>
<sequence length="155" mass="17776">MRQTISFLRLLYDTGIERIQEGDFDSYISLEEIVIEHSALLRSIDGDAFGKLRNLGKLSISGCERLKEVTGVLLVNNTKLLSLSLDHNGLVRMPNLWMTDQHRFVLEFIDFSYNHIEYLGDGQLRRVHANRLILSHNSFREIGSNVFANCMFSSV</sequence>
<dbReference type="PANTHER" id="PTHR24373">
    <property type="entry name" value="SLIT RELATED LEUCINE-RICH REPEAT NEURONAL PROTEIN"/>
    <property type="match status" value="1"/>
</dbReference>
<evidence type="ECO:0000313" key="2">
    <source>
        <dbReference type="EMBL" id="MFH4982797.1"/>
    </source>
</evidence>
<dbReference type="Proteomes" id="UP001608902">
    <property type="component" value="Unassembled WGS sequence"/>
</dbReference>
<dbReference type="PANTHER" id="PTHR24373:SF370">
    <property type="entry name" value="FISH-LIPS, ISOFORM E"/>
    <property type="match status" value="1"/>
</dbReference>
<proteinExistence type="predicted"/>
<dbReference type="SUPFAM" id="SSF52058">
    <property type="entry name" value="L domain-like"/>
    <property type="match status" value="1"/>
</dbReference>
<comment type="caution">
    <text evidence="2">The sequence shown here is derived from an EMBL/GenBank/DDBJ whole genome shotgun (WGS) entry which is preliminary data.</text>
</comment>
<name>A0ABD6EUK7_9BILA</name>
<dbReference type="EMBL" id="JBGFUD010010109">
    <property type="protein sequence ID" value="MFH4982797.1"/>
    <property type="molecule type" value="Genomic_DNA"/>
</dbReference>